<evidence type="ECO:0000313" key="2">
    <source>
        <dbReference type="Proteomes" id="UP000789702"/>
    </source>
</evidence>
<name>A0ACA9PC95_9GLOM</name>
<organism evidence="1 2">
    <name type="scientific">Dentiscutata heterogama</name>
    <dbReference type="NCBI Taxonomy" id="1316150"/>
    <lineage>
        <taxon>Eukaryota</taxon>
        <taxon>Fungi</taxon>
        <taxon>Fungi incertae sedis</taxon>
        <taxon>Mucoromycota</taxon>
        <taxon>Glomeromycotina</taxon>
        <taxon>Glomeromycetes</taxon>
        <taxon>Diversisporales</taxon>
        <taxon>Gigasporaceae</taxon>
        <taxon>Dentiscutata</taxon>
    </lineage>
</organism>
<keyword evidence="2" id="KW-1185">Reference proteome</keyword>
<dbReference type="EMBL" id="CAJVPU010024498">
    <property type="protein sequence ID" value="CAG8692571.1"/>
    <property type="molecule type" value="Genomic_DNA"/>
</dbReference>
<comment type="caution">
    <text evidence="1">The sequence shown here is derived from an EMBL/GenBank/DDBJ whole genome shotgun (WGS) entry which is preliminary data.</text>
</comment>
<evidence type="ECO:0000313" key="1">
    <source>
        <dbReference type="EMBL" id="CAG8692571.1"/>
    </source>
</evidence>
<reference evidence="1" key="1">
    <citation type="submission" date="2021-06" db="EMBL/GenBank/DDBJ databases">
        <authorList>
            <person name="Kallberg Y."/>
            <person name="Tangrot J."/>
            <person name="Rosling A."/>
        </authorList>
    </citation>
    <scope>NUCLEOTIDE SEQUENCE</scope>
    <source>
        <strain evidence="1">IL203A</strain>
    </source>
</reference>
<proteinExistence type="predicted"/>
<accession>A0ACA9PC95</accession>
<sequence>MSSSLFGKLVRTKKMVEIHSESEETSFNNIRRRNISTRNSERFHEIETIKWDQNEDFNIYTKRFYELADVAGLDDEPEQRQVELFLQSLPPSLVNIIQTQIKNFQVFRQEFQPTLKQVVQIATNHVDELRNKSIHDDEIRNKSNKSLSKSLWSLYEVFLNYEKIERRYIIWPILIFLLASLIFAPYMLSGNPEDSVFRDFAKST</sequence>
<gene>
    <name evidence="1" type="ORF">DHETER_LOCUS11328</name>
</gene>
<dbReference type="Proteomes" id="UP000789702">
    <property type="component" value="Unassembled WGS sequence"/>
</dbReference>
<protein>
    <submittedName>
        <fullName evidence="1">5979_t:CDS:1</fullName>
    </submittedName>
</protein>